<dbReference type="AlphaFoldDB" id="A0AAN7V9L9"/>
<evidence type="ECO:0000313" key="4">
    <source>
        <dbReference type="EMBL" id="KAK5643557.1"/>
    </source>
</evidence>
<keyword evidence="1" id="KW-0812">Transmembrane</keyword>
<feature type="transmembrane region" description="Helical" evidence="1">
    <location>
        <begin position="266"/>
        <end position="287"/>
    </location>
</feature>
<feature type="domain" description="Acyltransferase 3" evidence="2">
    <location>
        <begin position="183"/>
        <end position="557"/>
    </location>
</feature>
<evidence type="ECO:0008006" key="6">
    <source>
        <dbReference type="Google" id="ProtNLM"/>
    </source>
</evidence>
<dbReference type="Proteomes" id="UP001329430">
    <property type="component" value="Chromosome 5"/>
</dbReference>
<dbReference type="PANTHER" id="PTHR11161:SF0">
    <property type="entry name" value="O-ACYLTRANSFERASE LIKE PROTEIN"/>
    <property type="match status" value="1"/>
</dbReference>
<evidence type="ECO:0000259" key="2">
    <source>
        <dbReference type="Pfam" id="PF01757"/>
    </source>
</evidence>
<dbReference type="Pfam" id="PF01757">
    <property type="entry name" value="Acyl_transf_3"/>
    <property type="match status" value="1"/>
</dbReference>
<feature type="transmembrane region" description="Helical" evidence="1">
    <location>
        <begin position="462"/>
        <end position="484"/>
    </location>
</feature>
<dbReference type="InterPro" id="IPR006621">
    <property type="entry name" value="Nose-resist-to-fluoxetine_N"/>
</dbReference>
<feature type="transmembrane region" description="Helical" evidence="1">
    <location>
        <begin position="357"/>
        <end position="378"/>
    </location>
</feature>
<keyword evidence="5" id="KW-1185">Reference proteome</keyword>
<comment type="caution">
    <text evidence="4">The sequence shown here is derived from an EMBL/GenBank/DDBJ whole genome shotgun (WGS) entry which is preliminary data.</text>
</comment>
<reference evidence="4 5" key="1">
    <citation type="journal article" date="2024" name="Insects">
        <title>An Improved Chromosome-Level Genome Assembly of the Firefly Pyrocoelia pectoralis.</title>
        <authorList>
            <person name="Fu X."/>
            <person name="Meyer-Rochow V.B."/>
            <person name="Ballantyne L."/>
            <person name="Zhu X."/>
        </authorList>
    </citation>
    <scope>NUCLEOTIDE SEQUENCE [LARGE SCALE GENOMIC DNA]</scope>
    <source>
        <strain evidence="4">XCY_ONT2</strain>
    </source>
</reference>
<protein>
    <recommendedName>
        <fullName evidence="6">Acyltransferase 3 domain-containing protein</fullName>
    </recommendedName>
</protein>
<evidence type="ECO:0000313" key="5">
    <source>
        <dbReference type="Proteomes" id="UP001329430"/>
    </source>
</evidence>
<sequence>MEGNVVMIGQYDECLGINEYINGSQITGRYCMAVVQPSVTTYQCMLADEGLKDFHIELSKMIEMVQFKWGVCALAACSSHQLQAVWDFIENRYQLKARLLFDDQKCAVKGTYEKFSTIDISVLAIFLILATTIVISTMYDLFFFRHCKDKEYNLWMAFSAYTNTKRLLSTKSTDPSNVTCIYGLRVVTMAWVVLGHTYYAHCQFLASNNLYLMEWIKKDWTMFIIGAMSGVDTFFVISGFLIVYVTSIAKKRGTPVHILVFYGHRLVRLTPALAGMILVYIGLFTHFGDGPFWDRVDDIFKQPCLKNWWVSVLYIQNYYGVTTQCIEHAWYLSVDTQLYVLSPIFLLFLFKLPKTGLILITTLICACIAGNIETALHYDVTAWKLSDVLHFFFGIYFPTHLRAAPWLIGLVLGYLMAKLDDKTVYIKKVHAVTIWIITLIVMLLICYSYIILTNYRIPTVTVAIFNALLRVFWGICICWVIFACTKGYGGYINKCLSLPLFCVLSRITYGIYITHIFVIWFLLLRRRTHTYVDTTIQIYEFWGNYMLSIGLGFIWTLAFESPASILQSIAKKKADVWIQKMSPGLLLK</sequence>
<feature type="transmembrane region" description="Helical" evidence="1">
    <location>
        <begin position="180"/>
        <end position="200"/>
    </location>
</feature>
<dbReference type="EMBL" id="JAVRBK010000005">
    <property type="protein sequence ID" value="KAK5643557.1"/>
    <property type="molecule type" value="Genomic_DNA"/>
</dbReference>
<feature type="transmembrane region" description="Helical" evidence="1">
    <location>
        <begin position="390"/>
        <end position="417"/>
    </location>
</feature>
<dbReference type="GO" id="GO:0016747">
    <property type="term" value="F:acyltransferase activity, transferring groups other than amino-acyl groups"/>
    <property type="evidence" value="ECO:0007669"/>
    <property type="project" value="InterPro"/>
</dbReference>
<dbReference type="InterPro" id="IPR002656">
    <property type="entry name" value="Acyl_transf_3_dom"/>
</dbReference>
<gene>
    <name evidence="4" type="ORF">RI129_007402</name>
</gene>
<dbReference type="Pfam" id="PF20146">
    <property type="entry name" value="NRF"/>
    <property type="match status" value="1"/>
</dbReference>
<proteinExistence type="predicted"/>
<name>A0AAN7V9L9_9COLE</name>
<organism evidence="4 5">
    <name type="scientific">Pyrocoelia pectoralis</name>
    <dbReference type="NCBI Taxonomy" id="417401"/>
    <lineage>
        <taxon>Eukaryota</taxon>
        <taxon>Metazoa</taxon>
        <taxon>Ecdysozoa</taxon>
        <taxon>Arthropoda</taxon>
        <taxon>Hexapoda</taxon>
        <taxon>Insecta</taxon>
        <taxon>Pterygota</taxon>
        <taxon>Neoptera</taxon>
        <taxon>Endopterygota</taxon>
        <taxon>Coleoptera</taxon>
        <taxon>Polyphaga</taxon>
        <taxon>Elateriformia</taxon>
        <taxon>Elateroidea</taxon>
        <taxon>Lampyridae</taxon>
        <taxon>Lampyrinae</taxon>
        <taxon>Pyrocoelia</taxon>
    </lineage>
</organism>
<feature type="domain" description="Nose resistant-to-fluoxetine protein N-terminal" evidence="3">
    <location>
        <begin position="1"/>
        <end position="84"/>
    </location>
</feature>
<dbReference type="PANTHER" id="PTHR11161">
    <property type="entry name" value="O-ACYLTRANSFERASE"/>
    <property type="match status" value="1"/>
</dbReference>
<evidence type="ECO:0000259" key="3">
    <source>
        <dbReference type="Pfam" id="PF20146"/>
    </source>
</evidence>
<feature type="transmembrane region" description="Helical" evidence="1">
    <location>
        <begin position="496"/>
        <end position="522"/>
    </location>
</feature>
<keyword evidence="1" id="KW-1133">Transmembrane helix</keyword>
<keyword evidence="1" id="KW-0472">Membrane</keyword>
<feature type="transmembrane region" description="Helical" evidence="1">
    <location>
        <begin position="122"/>
        <end position="144"/>
    </location>
</feature>
<feature type="transmembrane region" description="Helical" evidence="1">
    <location>
        <begin position="542"/>
        <end position="563"/>
    </location>
</feature>
<dbReference type="InterPro" id="IPR052728">
    <property type="entry name" value="O2_lipid_transport_reg"/>
</dbReference>
<accession>A0AAN7V9L9</accession>
<feature type="transmembrane region" description="Helical" evidence="1">
    <location>
        <begin position="220"/>
        <end position="245"/>
    </location>
</feature>
<feature type="transmembrane region" description="Helical" evidence="1">
    <location>
        <begin position="429"/>
        <end position="450"/>
    </location>
</feature>
<evidence type="ECO:0000256" key="1">
    <source>
        <dbReference type="SAM" id="Phobius"/>
    </source>
</evidence>